<proteinExistence type="predicted"/>
<sequence>MKAHTRCTASRPFRPELLSSLKYFTCAPAIFQSHLSLNLKRMMSIKLTMVLLFLAAMMVCCYASGKIPFPYYQRPPYRYPYYDNDGKGHLYYGYGDSKLYTYNKFTPLEGIYRR</sequence>
<comment type="caution">
    <text evidence="2">The sequence shown here is derived from an EMBL/GenBank/DDBJ whole genome shotgun (WGS) entry which is preliminary data.</text>
</comment>
<dbReference type="EMBL" id="JAOYFB010000040">
    <property type="protein sequence ID" value="KAK4036653.1"/>
    <property type="molecule type" value="Genomic_DNA"/>
</dbReference>
<accession>A0ABR0B4N2</accession>
<evidence type="ECO:0000313" key="3">
    <source>
        <dbReference type="Proteomes" id="UP001234178"/>
    </source>
</evidence>
<keyword evidence="1" id="KW-0472">Membrane</keyword>
<dbReference type="Proteomes" id="UP001234178">
    <property type="component" value="Unassembled WGS sequence"/>
</dbReference>
<organism evidence="2 3">
    <name type="scientific">Daphnia magna</name>
    <dbReference type="NCBI Taxonomy" id="35525"/>
    <lineage>
        <taxon>Eukaryota</taxon>
        <taxon>Metazoa</taxon>
        <taxon>Ecdysozoa</taxon>
        <taxon>Arthropoda</taxon>
        <taxon>Crustacea</taxon>
        <taxon>Branchiopoda</taxon>
        <taxon>Diplostraca</taxon>
        <taxon>Cladocera</taxon>
        <taxon>Anomopoda</taxon>
        <taxon>Daphniidae</taxon>
        <taxon>Daphnia</taxon>
    </lineage>
</organism>
<evidence type="ECO:0000256" key="1">
    <source>
        <dbReference type="SAM" id="Phobius"/>
    </source>
</evidence>
<keyword evidence="1" id="KW-1133">Transmembrane helix</keyword>
<name>A0ABR0B4N2_9CRUS</name>
<keyword evidence="3" id="KW-1185">Reference proteome</keyword>
<feature type="transmembrane region" description="Helical" evidence="1">
    <location>
        <begin position="47"/>
        <end position="65"/>
    </location>
</feature>
<evidence type="ECO:0000313" key="2">
    <source>
        <dbReference type="EMBL" id="KAK4036653.1"/>
    </source>
</evidence>
<gene>
    <name evidence="2" type="ORF">OUZ56_028696</name>
</gene>
<protein>
    <submittedName>
        <fullName evidence="2">Uncharacterized protein</fullName>
    </submittedName>
</protein>
<reference evidence="2 3" key="1">
    <citation type="journal article" date="2023" name="Nucleic Acids Res.">
        <title>The hologenome of Daphnia magna reveals possible DNA methylation and microbiome-mediated evolution of the host genome.</title>
        <authorList>
            <person name="Chaturvedi A."/>
            <person name="Li X."/>
            <person name="Dhandapani V."/>
            <person name="Marshall H."/>
            <person name="Kissane S."/>
            <person name="Cuenca-Cambronero M."/>
            <person name="Asole G."/>
            <person name="Calvet F."/>
            <person name="Ruiz-Romero M."/>
            <person name="Marangio P."/>
            <person name="Guigo R."/>
            <person name="Rago D."/>
            <person name="Mirbahai L."/>
            <person name="Eastwood N."/>
            <person name="Colbourne J.K."/>
            <person name="Zhou J."/>
            <person name="Mallon E."/>
            <person name="Orsini L."/>
        </authorList>
    </citation>
    <scope>NUCLEOTIDE SEQUENCE [LARGE SCALE GENOMIC DNA]</scope>
    <source>
        <strain evidence="2">LRV0_1</strain>
    </source>
</reference>
<keyword evidence="1" id="KW-0812">Transmembrane</keyword>